<accession>F6DSP1</accession>
<evidence type="ECO:0000256" key="1">
    <source>
        <dbReference type="SAM" id="Phobius"/>
    </source>
</evidence>
<feature type="domain" description="VanZ-like" evidence="2">
    <location>
        <begin position="41"/>
        <end position="120"/>
    </location>
</feature>
<dbReference type="Proteomes" id="UP000009234">
    <property type="component" value="Chromosome"/>
</dbReference>
<dbReference type="RefSeq" id="WP_013840635.1">
    <property type="nucleotide sequence ID" value="NC_015589.1"/>
</dbReference>
<reference evidence="4" key="1">
    <citation type="submission" date="2011-05" db="EMBL/GenBank/DDBJ databases">
        <title>Complete sequence of Desulfotomaculum ruminis DSM 2154.</title>
        <authorList>
            <person name="Lucas S."/>
            <person name="Copeland A."/>
            <person name="Lapidus A."/>
            <person name="Cheng J.-F."/>
            <person name="Goodwin L."/>
            <person name="Pitluck S."/>
            <person name="Lu M."/>
            <person name="Detter J.C."/>
            <person name="Han C."/>
            <person name="Tapia R."/>
            <person name="Land M."/>
            <person name="Hauser L."/>
            <person name="Kyrpides N."/>
            <person name="Ivanova N."/>
            <person name="Mikhailova N."/>
            <person name="Pagani I."/>
            <person name="Stams A.J.M."/>
            <person name="Plugge C.M."/>
            <person name="Muyzer G."/>
            <person name="Kuever J."/>
            <person name="Parshina S.N."/>
            <person name="Ivanova A.E."/>
            <person name="Nazina T.N."/>
            <person name="Brambilla E."/>
            <person name="Spring S."/>
            <person name="Klenk H.-P."/>
            <person name="Woyke T."/>
        </authorList>
    </citation>
    <scope>NUCLEOTIDE SEQUENCE [LARGE SCALE GENOMIC DNA]</scope>
    <source>
        <strain evidence="4">ATCC 23193 / DSM 2154 / NCIB 8452 / DL</strain>
    </source>
</reference>
<dbReference type="eggNOG" id="COG5652">
    <property type="taxonomic scope" value="Bacteria"/>
</dbReference>
<keyword evidence="1" id="KW-0812">Transmembrane</keyword>
<protein>
    <submittedName>
        <fullName evidence="3">VanZ family protein</fullName>
    </submittedName>
</protein>
<feature type="transmembrane region" description="Helical" evidence="1">
    <location>
        <begin position="47"/>
        <end position="65"/>
    </location>
</feature>
<keyword evidence="1" id="KW-0472">Membrane</keyword>
<keyword evidence="4" id="KW-1185">Reference proteome</keyword>
<dbReference type="STRING" id="696281.Desru_0575"/>
<keyword evidence="1" id="KW-1133">Transmembrane helix</keyword>
<proteinExistence type="predicted"/>
<dbReference type="AlphaFoldDB" id="F6DSP1"/>
<dbReference type="OrthoDB" id="291892at2"/>
<reference evidence="3 4" key="2">
    <citation type="journal article" date="2012" name="Stand. Genomic Sci.">
        <title>Complete genome sequence of the sulfate-reducing firmicute Desulfotomaculum ruminis type strain (DL(T)).</title>
        <authorList>
            <person name="Spring S."/>
            <person name="Visser M."/>
            <person name="Lu M."/>
            <person name="Copeland A."/>
            <person name="Lapidus A."/>
            <person name="Lucas S."/>
            <person name="Cheng J.F."/>
            <person name="Han C."/>
            <person name="Tapia R."/>
            <person name="Goodwin L.A."/>
            <person name="Pitluck S."/>
            <person name="Ivanova N."/>
            <person name="Land M."/>
            <person name="Hauser L."/>
            <person name="Larimer F."/>
            <person name="Rohde M."/>
            <person name="Goker M."/>
            <person name="Detter J.C."/>
            <person name="Kyrpides N.C."/>
            <person name="Woyke T."/>
            <person name="Schaap P.J."/>
            <person name="Plugge C.M."/>
            <person name="Muyzer G."/>
            <person name="Kuever J."/>
            <person name="Pereira I.A."/>
            <person name="Parshina S.N."/>
            <person name="Bernier-Latmani R."/>
            <person name="Stams A.J."/>
            <person name="Klenk H.P."/>
        </authorList>
    </citation>
    <scope>NUCLEOTIDE SEQUENCE [LARGE SCALE GENOMIC DNA]</scope>
    <source>
        <strain evidence="4">ATCC 23193 / DSM 2154 / NCIB 8452 / DL</strain>
    </source>
</reference>
<dbReference type="KEGG" id="dru:Desru_0575"/>
<evidence type="ECO:0000259" key="2">
    <source>
        <dbReference type="Pfam" id="PF04892"/>
    </source>
</evidence>
<sequence>MTFKRYLIYIFLQILPLLYMGCIWYLSGRPSDAVIVLGFYDAMIKESLHLVEFAILYGLVVLALLARSELSPAGTRLAVMISVVYAFVDEFHQFFIPSRSASLVDLLKDTLGIAVAWYLVNQIYFKNKDSKTGKLLRGITAQLAPRRNMEEGDQI</sequence>
<evidence type="ECO:0000313" key="4">
    <source>
        <dbReference type="Proteomes" id="UP000009234"/>
    </source>
</evidence>
<feature type="transmembrane region" description="Helical" evidence="1">
    <location>
        <begin position="7"/>
        <end position="27"/>
    </location>
</feature>
<organism evidence="3 4">
    <name type="scientific">Desulforamulus ruminis (strain ATCC 23193 / DSM 2154 / NCIMB 8452 / DL)</name>
    <name type="common">Desulfotomaculum ruminis</name>
    <dbReference type="NCBI Taxonomy" id="696281"/>
    <lineage>
        <taxon>Bacteria</taxon>
        <taxon>Bacillati</taxon>
        <taxon>Bacillota</taxon>
        <taxon>Clostridia</taxon>
        <taxon>Eubacteriales</taxon>
        <taxon>Peptococcaceae</taxon>
        <taxon>Desulforamulus</taxon>
    </lineage>
</organism>
<dbReference type="InterPro" id="IPR006976">
    <property type="entry name" value="VanZ-like"/>
</dbReference>
<name>F6DSP1_DESRL</name>
<evidence type="ECO:0000313" key="3">
    <source>
        <dbReference type="EMBL" id="AEG58860.1"/>
    </source>
</evidence>
<dbReference type="NCBIfam" id="NF037970">
    <property type="entry name" value="vanZ_1"/>
    <property type="match status" value="1"/>
</dbReference>
<gene>
    <name evidence="3" type="ordered locus">Desru_0575</name>
</gene>
<dbReference type="EMBL" id="CP002780">
    <property type="protein sequence ID" value="AEG58860.1"/>
    <property type="molecule type" value="Genomic_DNA"/>
</dbReference>
<dbReference type="HOGENOM" id="CLU_096028_5_2_9"/>
<dbReference type="Pfam" id="PF04892">
    <property type="entry name" value="VanZ"/>
    <property type="match status" value="1"/>
</dbReference>